<proteinExistence type="predicted"/>
<organism evidence="2 3">
    <name type="scientific">Phascolarctos cinereus</name>
    <name type="common">Koala</name>
    <dbReference type="NCBI Taxonomy" id="38626"/>
    <lineage>
        <taxon>Eukaryota</taxon>
        <taxon>Metazoa</taxon>
        <taxon>Chordata</taxon>
        <taxon>Craniata</taxon>
        <taxon>Vertebrata</taxon>
        <taxon>Euteleostomi</taxon>
        <taxon>Mammalia</taxon>
        <taxon>Metatheria</taxon>
        <taxon>Diprotodontia</taxon>
        <taxon>Phascolarctidae</taxon>
        <taxon>Phascolarctos</taxon>
    </lineage>
</organism>
<feature type="compositionally biased region" description="Low complexity" evidence="1">
    <location>
        <begin position="85"/>
        <end position="95"/>
    </location>
</feature>
<dbReference type="GeneTree" id="ENSGT00510000048844"/>
<evidence type="ECO:0000256" key="1">
    <source>
        <dbReference type="SAM" id="MobiDB-lite"/>
    </source>
</evidence>
<protein>
    <submittedName>
        <fullName evidence="3 4">Uncharacterized protein C4orf17 homolog</fullName>
    </submittedName>
</protein>
<dbReference type="RefSeq" id="XP_020843934.1">
    <property type="nucleotide sequence ID" value="XM_020988275.1"/>
</dbReference>
<dbReference type="InterPro" id="IPR037394">
    <property type="entry name" value="TBATA-like"/>
</dbReference>
<dbReference type="PANTHER" id="PTHR33772:SF2">
    <property type="entry name" value="RIKEN CDNA 4930579F01 GENE"/>
    <property type="match status" value="1"/>
</dbReference>
<accession>A0A6P5KG07</accession>
<evidence type="ECO:0000313" key="2">
    <source>
        <dbReference type="Proteomes" id="UP000515140"/>
    </source>
</evidence>
<dbReference type="KEGG" id="pcw:110209671"/>
<dbReference type="GeneID" id="110209671"/>
<dbReference type="CTD" id="109322351"/>
<dbReference type="RefSeq" id="XP_020843935.1">
    <property type="nucleotide sequence ID" value="XM_020988276.1"/>
</dbReference>
<reference evidence="3 4" key="1">
    <citation type="submission" date="2025-04" db="UniProtKB">
        <authorList>
            <consortium name="RefSeq"/>
        </authorList>
    </citation>
    <scope>IDENTIFICATION</scope>
    <source>
        <tissue evidence="3 4">Spleen</tissue>
    </source>
</reference>
<evidence type="ECO:0000313" key="3">
    <source>
        <dbReference type="RefSeq" id="XP_020843934.1"/>
    </source>
</evidence>
<feature type="region of interest" description="Disordered" evidence="1">
    <location>
        <begin position="85"/>
        <end position="106"/>
    </location>
</feature>
<gene>
    <name evidence="3 4" type="primary">CUNH4orf17</name>
</gene>
<feature type="compositionally biased region" description="Basic and acidic residues" evidence="1">
    <location>
        <begin position="266"/>
        <end position="285"/>
    </location>
</feature>
<sequence>MNINFKSQPNPLIGGDTSYTTRNTNCFLVRHTPHPRRVCHIKGLNNIPICAVNDDSFLKGLYNVSHLTTPDKDVPPLSKVISANNNSSFHNSGSNKMKMPPRPNSEPCKQTKGFFDGPYEGVLRIKKEALWGRSRISLPKANQGPVASEHIDPKSEVRGKTICIPNYLDQEIKILSKLREILQTDSLAELLKWLLHANVKEKEWVSALIHSELSEVNLLKNLEQKKPGKEKEKSSVKAGITPLAKSKTPALAKEEVPKVYRVPSQKPEKNKVPRPEAEGKSGLIKERSKLEDAIEEYFSKTKPPGKNLKIWERNYCPRSAAKSNSGKKSTVYISKDPLMPIF</sequence>
<feature type="region of interest" description="Disordered" evidence="1">
    <location>
        <begin position="263"/>
        <end position="285"/>
    </location>
</feature>
<dbReference type="Proteomes" id="UP000515140">
    <property type="component" value="Unplaced"/>
</dbReference>
<keyword evidence="2" id="KW-1185">Reference proteome</keyword>
<evidence type="ECO:0000313" key="4">
    <source>
        <dbReference type="RefSeq" id="XP_020843935.1"/>
    </source>
</evidence>
<dbReference type="Pfam" id="PF15256">
    <property type="entry name" value="SPATIAL"/>
    <property type="match status" value="1"/>
</dbReference>
<dbReference type="PANTHER" id="PTHR33772">
    <property type="entry name" value="THYMUS, BRAIN AND TESTES-ASSOCIATED"/>
    <property type="match status" value="1"/>
</dbReference>
<dbReference type="AlphaFoldDB" id="A0A6P5KG07"/>
<name>A0A6P5KG07_PHACI</name>